<dbReference type="Proteomes" id="UP001147653">
    <property type="component" value="Unassembled WGS sequence"/>
</dbReference>
<evidence type="ECO:0000313" key="1">
    <source>
        <dbReference type="EMBL" id="MDA0180709.1"/>
    </source>
</evidence>
<dbReference type="RefSeq" id="WP_270025023.1">
    <property type="nucleotide sequence ID" value="NZ_JAPDDP010000015.1"/>
</dbReference>
<name>A0A9X3S769_9ACTN</name>
<dbReference type="EMBL" id="JAPDDP010000015">
    <property type="protein sequence ID" value="MDA0180709.1"/>
    <property type="molecule type" value="Genomic_DNA"/>
</dbReference>
<protein>
    <submittedName>
        <fullName evidence="1">Uncharacterized protein</fullName>
    </submittedName>
</protein>
<sequence>MLADTHTDAALEREAARLRAAQRQNTDCAKAIASRLARRPGRAAGIVDDCLVHGGALTRRYPRTVLRRAFKALSHELRQETRCEVGIASQFNAGAGKRLQRTKLARIRPVAAHFAVFDRAKVDADVPAARVRSLIAYENTQGSGLDAENTRRVGDGMWAFRNRTGLCTGLEITTAAVVACTDADRMIGVQAAVTRVPGGVATWGTVADGVTEVRLLDHGGRWRTLATPDNGLQRTTRLLPRLLTWRDQAGTRHYGDFSAYVCLPGVPCPR</sequence>
<proteinExistence type="predicted"/>
<dbReference type="AlphaFoldDB" id="A0A9X3S769"/>
<accession>A0A9X3S769</accession>
<comment type="caution">
    <text evidence="1">The sequence shown here is derived from an EMBL/GenBank/DDBJ whole genome shotgun (WGS) entry which is preliminary data.</text>
</comment>
<gene>
    <name evidence="1" type="ORF">OJ997_10430</name>
</gene>
<keyword evidence="2" id="KW-1185">Reference proteome</keyword>
<reference evidence="1" key="1">
    <citation type="submission" date="2022-10" db="EMBL/GenBank/DDBJ databases">
        <title>The WGS of Solirubrobacter phytolaccae KCTC 29190.</title>
        <authorList>
            <person name="Jiang Z."/>
        </authorList>
    </citation>
    <scope>NUCLEOTIDE SEQUENCE</scope>
    <source>
        <strain evidence="1">KCTC 29190</strain>
    </source>
</reference>
<evidence type="ECO:0000313" key="2">
    <source>
        <dbReference type="Proteomes" id="UP001147653"/>
    </source>
</evidence>
<organism evidence="1 2">
    <name type="scientific">Solirubrobacter phytolaccae</name>
    <dbReference type="NCBI Taxonomy" id="1404360"/>
    <lineage>
        <taxon>Bacteria</taxon>
        <taxon>Bacillati</taxon>
        <taxon>Actinomycetota</taxon>
        <taxon>Thermoleophilia</taxon>
        <taxon>Solirubrobacterales</taxon>
        <taxon>Solirubrobacteraceae</taxon>
        <taxon>Solirubrobacter</taxon>
    </lineage>
</organism>